<dbReference type="PANTHER" id="PTHR35848">
    <property type="entry name" value="OXALATE-BINDING PROTEIN"/>
    <property type="match status" value="1"/>
</dbReference>
<proteinExistence type="predicted"/>
<dbReference type="InterPro" id="IPR051610">
    <property type="entry name" value="GPI/OXD"/>
</dbReference>
<evidence type="ECO:0000256" key="2">
    <source>
        <dbReference type="SAM" id="SignalP"/>
    </source>
</evidence>
<dbReference type="OrthoDB" id="9806121at2"/>
<keyword evidence="4" id="KW-1185">Reference proteome</keyword>
<organism evidence="3 4">
    <name type="scientific">Moritella marina ATCC 15381</name>
    <dbReference type="NCBI Taxonomy" id="1202962"/>
    <lineage>
        <taxon>Bacteria</taxon>
        <taxon>Pseudomonadati</taxon>
        <taxon>Pseudomonadota</taxon>
        <taxon>Gammaproteobacteria</taxon>
        <taxon>Alteromonadales</taxon>
        <taxon>Moritellaceae</taxon>
        <taxon>Moritella</taxon>
    </lineage>
</organism>
<name>A0A5J6WGE9_MORMI</name>
<dbReference type="Proteomes" id="UP000327424">
    <property type="component" value="Chromosome"/>
</dbReference>
<feature type="chain" id="PRO_5023872086" evidence="2">
    <location>
        <begin position="22"/>
        <end position="481"/>
    </location>
</feature>
<keyword evidence="1" id="KW-0479">Metal-binding</keyword>
<dbReference type="InterPro" id="IPR014710">
    <property type="entry name" value="RmlC-like_jellyroll"/>
</dbReference>
<dbReference type="AlphaFoldDB" id="A0A5J6WGE9"/>
<dbReference type="KEGG" id="mmaa:FR932_04195"/>
<feature type="signal peptide" evidence="2">
    <location>
        <begin position="1"/>
        <end position="21"/>
    </location>
</feature>
<gene>
    <name evidence="3" type="ORF">FR932_04195</name>
</gene>
<keyword evidence="2" id="KW-0732">Signal</keyword>
<evidence type="ECO:0000256" key="1">
    <source>
        <dbReference type="ARBA" id="ARBA00022723"/>
    </source>
</evidence>
<dbReference type="GO" id="GO:0046872">
    <property type="term" value="F:metal ion binding"/>
    <property type="evidence" value="ECO:0007669"/>
    <property type="project" value="UniProtKB-KW"/>
</dbReference>
<evidence type="ECO:0000313" key="4">
    <source>
        <dbReference type="Proteomes" id="UP000327424"/>
    </source>
</evidence>
<reference evidence="3 4" key="1">
    <citation type="submission" date="2019-09" db="EMBL/GenBank/DDBJ databases">
        <title>Hybrid Assembly of the complete Genome of the Deep-Sea Bacterium Moritella marina from long Nanopore and Illumina reads.</title>
        <authorList>
            <person name="Magin S."/>
            <person name="Georgoulis A."/>
            <person name="Papadimitriou K."/>
            <person name="Iliakis G."/>
            <person name="Vorgias C.E."/>
        </authorList>
    </citation>
    <scope>NUCLEOTIDE SEQUENCE [LARGE SCALE GENOMIC DNA]</scope>
    <source>
        <strain evidence="3 4">MP-1</strain>
    </source>
</reference>
<evidence type="ECO:0000313" key="3">
    <source>
        <dbReference type="EMBL" id="QFI37083.1"/>
    </source>
</evidence>
<sequence length="481" mass="53716">MKLSTITMALALAVSPVLVLAEQYIPKVGEVFSYKDISQDIYAEKAENKKNDPANSIFAAMREKRKVDIANPNAPQAFSGTDLVQPEFNSSTSPWQALEAVFPSDWDGIKAASATELAQLRSAVKVKTVMNHPDFKIIEMALAPGALLPRFSDAAPGSFHVLEGAVEVTVDAETIAAYTGTSVKLESLSQRRMKVVSDKPAKILWFRWAPAGDQTYLNYGYYLTGCNFHAQPLEAVMPADFEQWDESERQRFTHLQHSAVAEPAKDSFYGVQIQQLTAMKHEEDSVLLRYPLTPLFSNEKDVQWLDFTKIDAKSFFWSKDAAKGGDLLAAWDKIVRMKGIFQAKVPEQLYDFNMSYIANGPKGKYVTHSHATPEFYYILGGETQWLLNGETYTAVAGNVYFHSPYWDHEMLGMKEGTPKVAITGSWSPHGDRSVFAKPMVFTEALTMQASSAVFSDSFNFHDFKLKQGLTFDTKQSLAMSH</sequence>
<dbReference type="InterPro" id="IPR011051">
    <property type="entry name" value="RmlC_Cupin_sf"/>
</dbReference>
<dbReference type="RefSeq" id="WP_019439304.1">
    <property type="nucleotide sequence ID" value="NZ_ALOE01000001.1"/>
</dbReference>
<dbReference type="Gene3D" id="2.60.120.10">
    <property type="entry name" value="Jelly Rolls"/>
    <property type="match status" value="2"/>
</dbReference>
<dbReference type="EMBL" id="CP044399">
    <property type="protein sequence ID" value="QFI37083.1"/>
    <property type="molecule type" value="Genomic_DNA"/>
</dbReference>
<accession>A0A5J6WGE9</accession>
<dbReference type="SUPFAM" id="SSF51182">
    <property type="entry name" value="RmlC-like cupins"/>
    <property type="match status" value="1"/>
</dbReference>
<protein>
    <submittedName>
        <fullName evidence="3">Cupin domain-containing protein</fullName>
    </submittedName>
</protein>